<organism evidence="8 9">
    <name type="scientific">Carboxylicivirga sediminis</name>
    <dbReference type="NCBI Taxonomy" id="2006564"/>
    <lineage>
        <taxon>Bacteria</taxon>
        <taxon>Pseudomonadati</taxon>
        <taxon>Bacteroidota</taxon>
        <taxon>Bacteroidia</taxon>
        <taxon>Marinilabiliales</taxon>
        <taxon>Marinilabiliaceae</taxon>
        <taxon>Carboxylicivirga</taxon>
    </lineage>
</organism>
<feature type="domain" description="PPIase FKBP-type" evidence="7">
    <location>
        <begin position="71"/>
        <end position="154"/>
    </location>
</feature>
<dbReference type="Proteomes" id="UP000679220">
    <property type="component" value="Unassembled WGS sequence"/>
</dbReference>
<evidence type="ECO:0000256" key="6">
    <source>
        <dbReference type="RuleBase" id="RU003915"/>
    </source>
</evidence>
<dbReference type="Gene3D" id="3.10.50.40">
    <property type="match status" value="2"/>
</dbReference>
<comment type="caution">
    <text evidence="8">The sequence shown here is derived from an EMBL/GenBank/DDBJ whole genome shotgun (WGS) entry which is preliminary data.</text>
</comment>
<dbReference type="InterPro" id="IPR046357">
    <property type="entry name" value="PPIase_dom_sf"/>
</dbReference>
<evidence type="ECO:0000256" key="3">
    <source>
        <dbReference type="ARBA" id="ARBA00023110"/>
    </source>
</evidence>
<dbReference type="AlphaFoldDB" id="A0A941F1C0"/>
<gene>
    <name evidence="8" type="ORF">KDU71_03450</name>
</gene>
<dbReference type="GO" id="GO:0003755">
    <property type="term" value="F:peptidyl-prolyl cis-trans isomerase activity"/>
    <property type="evidence" value="ECO:0007669"/>
    <property type="project" value="UniProtKB-UniRule"/>
</dbReference>
<evidence type="ECO:0000259" key="7">
    <source>
        <dbReference type="PROSITE" id="PS50059"/>
    </source>
</evidence>
<dbReference type="InterPro" id="IPR001179">
    <property type="entry name" value="PPIase_FKBP_dom"/>
</dbReference>
<evidence type="ECO:0000256" key="5">
    <source>
        <dbReference type="PROSITE-ProRule" id="PRU00277"/>
    </source>
</evidence>
<reference evidence="8" key="1">
    <citation type="journal article" date="2018" name="Int. J. Syst. Evol. Microbiol.">
        <title>Carboxylicivirga sediminis sp. nov., isolated from coastal sediment.</title>
        <authorList>
            <person name="Wang F.Q."/>
            <person name="Ren L.H."/>
            <person name="Zou R.J."/>
            <person name="Sun Y.Z."/>
            <person name="Liu X.J."/>
            <person name="Jiang F."/>
            <person name="Liu L.J."/>
        </authorList>
    </citation>
    <scope>NUCLEOTIDE SEQUENCE</scope>
    <source>
        <strain evidence="8">JR1</strain>
    </source>
</reference>
<dbReference type="RefSeq" id="WP_212188503.1">
    <property type="nucleotide sequence ID" value="NZ_JAGTAR010000003.1"/>
</dbReference>
<keyword evidence="9" id="KW-1185">Reference proteome</keyword>
<sequence length="283" mass="31390">MRKVVLFMLLLPLLASCLKDDYVDYTAIDEEIIVNYLAENNIEAQRHASGLYYKIIDKGSGAPIGSDISKDEKVTFSYKGYLTNGKVFADTEGENVTQYLSRLLIGFQIGFPYINREGEIQLFIPSGLAYGNSGANGVPANSVVIFDVKIDRDQTEIDEDILAAFLEENNIEAERDESGLYYQIIEPGEGSNATDNSIIDASYKGMFMDGEEFETGTLSRTPLSNLIEAWRVGIPKLKKGGKAIFYCPSQLCYGSSPKYDKDGKITIPANSILVFEIELVNFQ</sequence>
<dbReference type="PANTHER" id="PTHR43811:SF19">
    <property type="entry name" value="39 KDA FK506-BINDING NUCLEAR PROTEIN"/>
    <property type="match status" value="1"/>
</dbReference>
<dbReference type="PANTHER" id="PTHR43811">
    <property type="entry name" value="FKBP-TYPE PEPTIDYL-PROLYL CIS-TRANS ISOMERASE FKPA"/>
    <property type="match status" value="1"/>
</dbReference>
<evidence type="ECO:0000256" key="1">
    <source>
        <dbReference type="ARBA" id="ARBA00000971"/>
    </source>
</evidence>
<dbReference type="EC" id="5.2.1.8" evidence="6"/>
<dbReference type="EMBL" id="JAGTAR010000003">
    <property type="protein sequence ID" value="MBR8534602.1"/>
    <property type="molecule type" value="Genomic_DNA"/>
</dbReference>
<evidence type="ECO:0000313" key="8">
    <source>
        <dbReference type="EMBL" id="MBR8534602.1"/>
    </source>
</evidence>
<comment type="catalytic activity">
    <reaction evidence="1 5 6">
        <text>[protein]-peptidylproline (omega=180) = [protein]-peptidylproline (omega=0)</text>
        <dbReference type="Rhea" id="RHEA:16237"/>
        <dbReference type="Rhea" id="RHEA-COMP:10747"/>
        <dbReference type="Rhea" id="RHEA-COMP:10748"/>
        <dbReference type="ChEBI" id="CHEBI:83833"/>
        <dbReference type="ChEBI" id="CHEBI:83834"/>
        <dbReference type="EC" id="5.2.1.8"/>
    </reaction>
</comment>
<dbReference type="PROSITE" id="PS50059">
    <property type="entry name" value="FKBP_PPIASE"/>
    <property type="match status" value="2"/>
</dbReference>
<reference evidence="8" key="2">
    <citation type="submission" date="2021-04" db="EMBL/GenBank/DDBJ databases">
        <authorList>
            <person name="Zhang T."/>
            <person name="Zhang Y."/>
            <person name="Lu D."/>
            <person name="Zuo D."/>
            <person name="Du Z."/>
        </authorList>
    </citation>
    <scope>NUCLEOTIDE SEQUENCE</scope>
    <source>
        <strain evidence="8">JR1</strain>
    </source>
</reference>
<name>A0A941F1C0_9BACT</name>
<dbReference type="Pfam" id="PF00254">
    <property type="entry name" value="FKBP_C"/>
    <property type="match status" value="2"/>
</dbReference>
<evidence type="ECO:0000256" key="4">
    <source>
        <dbReference type="ARBA" id="ARBA00023235"/>
    </source>
</evidence>
<evidence type="ECO:0000313" key="9">
    <source>
        <dbReference type="Proteomes" id="UP000679220"/>
    </source>
</evidence>
<keyword evidence="4 5" id="KW-0413">Isomerase</keyword>
<comment type="similarity">
    <text evidence="2 6">Belongs to the FKBP-type PPIase family.</text>
</comment>
<protein>
    <recommendedName>
        <fullName evidence="6">Peptidyl-prolyl cis-trans isomerase</fullName>
        <ecNumber evidence="6">5.2.1.8</ecNumber>
    </recommendedName>
</protein>
<accession>A0A941F1C0</accession>
<evidence type="ECO:0000256" key="2">
    <source>
        <dbReference type="ARBA" id="ARBA00006577"/>
    </source>
</evidence>
<keyword evidence="3 5" id="KW-0697">Rotamase</keyword>
<dbReference type="PROSITE" id="PS51257">
    <property type="entry name" value="PROKAR_LIPOPROTEIN"/>
    <property type="match status" value="1"/>
</dbReference>
<feature type="domain" description="PPIase FKBP-type" evidence="7">
    <location>
        <begin position="196"/>
        <end position="283"/>
    </location>
</feature>
<proteinExistence type="inferred from homology"/>
<dbReference type="SUPFAM" id="SSF54534">
    <property type="entry name" value="FKBP-like"/>
    <property type="match status" value="2"/>
</dbReference>